<sequence length="1273" mass="144295">MAAAKKVGFRVIGSKTDGIGSMAVLFRRIVTKLTNIPLEKNVIEINDKNNEWFDSIKERLLIKREDEKNDEHIWLLASDSSLNGVLGLLNCLRLEPGGDSLRCIFDCDKRIKMPLDFNESPFYDILTNDLVVNVLKDGHNGSFRHYSLPRDYDKVQTSDYFLNIGQNRDLSSLQWFDSKNLVPKATYYDINNRKCKQIRCNIYSSGLNFRDVMLATGRIVSGPQSLFTDCLLGFEFAGRRTDDGKRVCGFDLSRCFATFVDSIEEFISPIPDHWSMDDAVTILSTYSTVWYGLIERAKLQKFESILIHSGAGGVGQASITVCQYYKCDIYVTVGTEDKKQFLMKEYNIPENRIFSSRDTQFKFRIKALTKGKGVDLVLNSLAGDKLEASYECVADCGRFVEIGKYDLQMNKQLGMFSFLRDISFIGVSVDRKLFLVPGFAKQFFDWMHENSNNGMIKPINRTVFKASEAEKAFRYMTTGKHMGKIVVKMREEENSEMALKGYNPSQKLTATTKTYFDPHKVYVITGGLGGFGLELLHWMIFLGARNFVLTSRFGVRNKYQKFILDRIKSLGKKFEMFKPNIVVSTQDTNTWEGTKAMFAEAEQLGAIGGVFHLALVLNDCLIENQTYDKFEETVDSKVKSFQNFDKLSRESALSLDYFVVFSSVSCGKGNAGQVNYGFANSICERICEQRRKDGLHGLAIQWGPIGDVGVLSTTEINASLSGIVKQRINSCLDVLDKFLQTPHSVVSCVVRAERSTMSGTKEARIVSQIWLALGIDPKTTPDHLTLGEIGMESMFAVELQQGLERDYDIKVSLNDIKSVTVKLMKDFEAGKVEELRAFSEEIKNCRSKLSKIKFIIPTDVTTRLNSVKTGVPVYFLPPLEGIFASLEGLADKIDRPAIGLNWTRDMEKLGSLKEIAKYYTDLLKQLHPKGGYDIVGHFYGALIAMKMLKKAPIGKAVIIDMLSEIKMDEEMLSDDYLLELIAKFISKDLPKPLKDKISRDMNGKHDVSGKLAKLSDEVKDFVGKSLVSKDLEEILMNSFTRAKLFTSYRLNMKNKFKQIKLNVGRKYLEMKGKVLIIKPFDYVEDEVTDMNAISDRIRDSYFLPEKGLEGKLNFEKIEANGDDMSNQTFDRIADSINHDYNKTIEIDVQYYYKPDVVDSRIGFGADIEYGEAPWAVFLEFHNFVGFTKGSCSGVLVTRLWVLTAAHCFLGRKHYRLLVKGGRDPDKPIEKRYKDVVIIHLLIFRLFLLNILNRNQSEHSGKGAAVVLSEIEYL</sequence>
<dbReference type="EC" id="3.1.2.14" evidence="1"/>
<dbReference type="InterPro" id="IPR001031">
    <property type="entry name" value="Thioesterase"/>
</dbReference>
<accession>A0A7R9KTI1</accession>
<dbReference type="Proteomes" id="UP000759131">
    <property type="component" value="Unassembled WGS sequence"/>
</dbReference>
<dbReference type="Gene3D" id="3.90.180.10">
    <property type="entry name" value="Medium-chain alcohol dehydrogenases, catalytic domain"/>
    <property type="match status" value="1"/>
</dbReference>
<dbReference type="InterPro" id="IPR036291">
    <property type="entry name" value="NAD(P)-bd_dom_sf"/>
</dbReference>
<dbReference type="InterPro" id="IPR057326">
    <property type="entry name" value="KR_dom"/>
</dbReference>
<keyword evidence="15" id="KW-1185">Reference proteome</keyword>
<dbReference type="FunFam" id="3.40.50.720:FF:000209">
    <property type="entry name" value="Polyketide synthase Pks12"/>
    <property type="match status" value="1"/>
</dbReference>
<dbReference type="PANTHER" id="PTHR43775:SF7">
    <property type="entry name" value="FATTY ACID SYNTHASE"/>
    <property type="match status" value="1"/>
</dbReference>
<evidence type="ECO:0000256" key="5">
    <source>
        <dbReference type="ARBA" id="ARBA00022679"/>
    </source>
</evidence>
<dbReference type="Gene3D" id="3.40.50.1820">
    <property type="entry name" value="alpha/beta hydrolase"/>
    <property type="match status" value="1"/>
</dbReference>
<dbReference type="PANTHER" id="PTHR43775">
    <property type="entry name" value="FATTY ACID SYNTHASE"/>
    <property type="match status" value="1"/>
</dbReference>
<keyword evidence="11" id="KW-0511">Multifunctional enzyme</keyword>
<keyword evidence="5" id="KW-0808">Transferase</keyword>
<reference evidence="14" key="1">
    <citation type="submission" date="2020-11" db="EMBL/GenBank/DDBJ databases">
        <authorList>
            <person name="Tran Van P."/>
        </authorList>
    </citation>
    <scope>NUCLEOTIDE SEQUENCE</scope>
</reference>
<dbReference type="SUPFAM" id="SSF47336">
    <property type="entry name" value="ACP-like"/>
    <property type="match status" value="1"/>
</dbReference>
<evidence type="ECO:0000259" key="13">
    <source>
        <dbReference type="SMART" id="SM00829"/>
    </source>
</evidence>
<dbReference type="InterPro" id="IPR043504">
    <property type="entry name" value="Peptidase_S1_PA_chymotrypsin"/>
</dbReference>
<proteinExistence type="predicted"/>
<dbReference type="EMBL" id="OC859757">
    <property type="protein sequence ID" value="CAD7627915.1"/>
    <property type="molecule type" value="Genomic_DNA"/>
</dbReference>
<dbReference type="GO" id="GO:0004252">
    <property type="term" value="F:serine-type endopeptidase activity"/>
    <property type="evidence" value="ECO:0007669"/>
    <property type="project" value="InterPro"/>
</dbReference>
<dbReference type="Pfam" id="PF00089">
    <property type="entry name" value="Trypsin"/>
    <property type="match status" value="1"/>
</dbReference>
<dbReference type="InterPro" id="IPR001254">
    <property type="entry name" value="Trypsin_dom"/>
</dbReference>
<dbReference type="InterPro" id="IPR036736">
    <property type="entry name" value="ACP-like_sf"/>
</dbReference>
<dbReference type="InterPro" id="IPR029058">
    <property type="entry name" value="AB_hydrolase_fold"/>
</dbReference>
<dbReference type="Gene3D" id="3.40.50.720">
    <property type="entry name" value="NAD(P)-binding Rossmann-like Domain"/>
    <property type="match status" value="1"/>
</dbReference>
<evidence type="ECO:0000313" key="14">
    <source>
        <dbReference type="EMBL" id="CAD7627915.1"/>
    </source>
</evidence>
<evidence type="ECO:0000259" key="12">
    <source>
        <dbReference type="SMART" id="SM00822"/>
    </source>
</evidence>
<feature type="domain" description="Ketoreductase" evidence="12">
    <location>
        <begin position="520"/>
        <end position="708"/>
    </location>
</feature>
<evidence type="ECO:0000256" key="11">
    <source>
        <dbReference type="ARBA" id="ARBA00023268"/>
    </source>
</evidence>
<dbReference type="Pfam" id="PF08659">
    <property type="entry name" value="KR"/>
    <property type="match status" value="1"/>
</dbReference>
<dbReference type="CDD" id="cd08954">
    <property type="entry name" value="KR_1_FAS_SDR_x"/>
    <property type="match status" value="1"/>
</dbReference>
<dbReference type="GO" id="GO:0016491">
    <property type="term" value="F:oxidoreductase activity"/>
    <property type="evidence" value="ECO:0007669"/>
    <property type="project" value="UniProtKB-KW"/>
</dbReference>
<dbReference type="GO" id="GO:0004312">
    <property type="term" value="F:fatty acid synthase activity"/>
    <property type="evidence" value="ECO:0007669"/>
    <property type="project" value="TreeGrafter"/>
</dbReference>
<keyword evidence="8" id="KW-0560">Oxidoreductase</keyword>
<evidence type="ECO:0000256" key="7">
    <source>
        <dbReference type="ARBA" id="ARBA00022857"/>
    </source>
</evidence>
<evidence type="ECO:0000313" key="15">
    <source>
        <dbReference type="Proteomes" id="UP000759131"/>
    </source>
</evidence>
<dbReference type="OrthoDB" id="329835at2759"/>
<dbReference type="AlphaFoldDB" id="A0A7R9KTI1"/>
<dbReference type="SUPFAM" id="SSF53474">
    <property type="entry name" value="alpha/beta-Hydrolases"/>
    <property type="match status" value="1"/>
</dbReference>
<dbReference type="InterPro" id="IPR013968">
    <property type="entry name" value="PKS_KR"/>
</dbReference>
<dbReference type="InterPro" id="IPR018114">
    <property type="entry name" value="TRYPSIN_HIS"/>
</dbReference>
<dbReference type="Pfam" id="PF21149">
    <property type="entry name" value="FAS_pseudo-KR"/>
    <property type="match status" value="1"/>
</dbReference>
<keyword evidence="4" id="KW-0597">Phosphoprotein</keyword>
<organism evidence="14">
    <name type="scientific">Medioppia subpectinata</name>
    <dbReference type="NCBI Taxonomy" id="1979941"/>
    <lineage>
        <taxon>Eukaryota</taxon>
        <taxon>Metazoa</taxon>
        <taxon>Ecdysozoa</taxon>
        <taxon>Arthropoda</taxon>
        <taxon>Chelicerata</taxon>
        <taxon>Arachnida</taxon>
        <taxon>Acari</taxon>
        <taxon>Acariformes</taxon>
        <taxon>Sarcoptiformes</taxon>
        <taxon>Oribatida</taxon>
        <taxon>Brachypylina</taxon>
        <taxon>Oppioidea</taxon>
        <taxon>Oppiidae</taxon>
        <taxon>Medioppia</taxon>
    </lineage>
</organism>
<gene>
    <name evidence="14" type="ORF">OSB1V03_LOCUS8340</name>
</gene>
<dbReference type="SUPFAM" id="SSF50494">
    <property type="entry name" value="Trypsin-like serine proteases"/>
    <property type="match status" value="1"/>
</dbReference>
<dbReference type="InterPro" id="IPR049391">
    <property type="entry name" value="FAS_pseudo-KR"/>
</dbReference>
<name>A0A7R9KTI1_9ACAR</name>
<dbReference type="Pfam" id="PF00975">
    <property type="entry name" value="Thioesterase"/>
    <property type="match status" value="1"/>
</dbReference>
<keyword evidence="2" id="KW-0596">Phosphopantetheine</keyword>
<keyword evidence="9" id="KW-0443">Lipid metabolism</keyword>
<dbReference type="Gene3D" id="1.10.1200.10">
    <property type="entry name" value="ACP-like"/>
    <property type="match status" value="1"/>
</dbReference>
<keyword evidence="3" id="KW-0444">Lipid biosynthesis</keyword>
<dbReference type="Gene3D" id="2.40.10.10">
    <property type="entry name" value="Trypsin-like serine proteases"/>
    <property type="match status" value="1"/>
</dbReference>
<dbReference type="SUPFAM" id="SSF51735">
    <property type="entry name" value="NAD(P)-binding Rossmann-fold domains"/>
    <property type="match status" value="2"/>
</dbReference>
<dbReference type="SMART" id="SM00829">
    <property type="entry name" value="PKS_ER"/>
    <property type="match status" value="1"/>
</dbReference>
<dbReference type="EMBL" id="CAJPIZ010005182">
    <property type="protein sequence ID" value="CAG2108345.1"/>
    <property type="molecule type" value="Genomic_DNA"/>
</dbReference>
<dbReference type="PROSITE" id="PS00134">
    <property type="entry name" value="TRYPSIN_HIS"/>
    <property type="match status" value="1"/>
</dbReference>
<dbReference type="InterPro" id="IPR011032">
    <property type="entry name" value="GroES-like_sf"/>
</dbReference>
<dbReference type="Pfam" id="PF13602">
    <property type="entry name" value="ADH_zinc_N_2"/>
    <property type="match status" value="1"/>
</dbReference>
<evidence type="ECO:0000256" key="4">
    <source>
        <dbReference type="ARBA" id="ARBA00022553"/>
    </source>
</evidence>
<keyword evidence="10" id="KW-0275">Fatty acid biosynthesis</keyword>
<dbReference type="InterPro" id="IPR009003">
    <property type="entry name" value="Peptidase_S1_PA"/>
</dbReference>
<evidence type="ECO:0000256" key="10">
    <source>
        <dbReference type="ARBA" id="ARBA00023160"/>
    </source>
</evidence>
<dbReference type="CDD" id="cd05195">
    <property type="entry name" value="enoyl_red"/>
    <property type="match status" value="1"/>
</dbReference>
<dbReference type="GO" id="GO:0016297">
    <property type="term" value="F:fatty acyl-[ACP] hydrolase activity"/>
    <property type="evidence" value="ECO:0007669"/>
    <property type="project" value="UniProtKB-EC"/>
</dbReference>
<dbReference type="InterPro" id="IPR050091">
    <property type="entry name" value="PKS_NRPS_Biosynth_Enz"/>
</dbReference>
<feature type="domain" description="Enoyl reductase (ER)" evidence="13">
    <location>
        <begin position="168"/>
        <end position="487"/>
    </location>
</feature>
<evidence type="ECO:0000256" key="3">
    <source>
        <dbReference type="ARBA" id="ARBA00022516"/>
    </source>
</evidence>
<keyword evidence="6" id="KW-0276">Fatty acid metabolism</keyword>
<keyword evidence="7" id="KW-0521">NADP</keyword>
<dbReference type="GO" id="GO:0006633">
    <property type="term" value="P:fatty acid biosynthetic process"/>
    <property type="evidence" value="ECO:0007669"/>
    <property type="project" value="UniProtKB-KW"/>
</dbReference>
<evidence type="ECO:0000256" key="2">
    <source>
        <dbReference type="ARBA" id="ARBA00022450"/>
    </source>
</evidence>
<dbReference type="SUPFAM" id="SSF50129">
    <property type="entry name" value="GroES-like"/>
    <property type="match status" value="1"/>
</dbReference>
<evidence type="ECO:0000256" key="9">
    <source>
        <dbReference type="ARBA" id="ARBA00023098"/>
    </source>
</evidence>
<evidence type="ECO:0000256" key="6">
    <source>
        <dbReference type="ARBA" id="ARBA00022832"/>
    </source>
</evidence>
<evidence type="ECO:0000256" key="8">
    <source>
        <dbReference type="ARBA" id="ARBA00023002"/>
    </source>
</evidence>
<evidence type="ECO:0000256" key="1">
    <source>
        <dbReference type="ARBA" id="ARBA00012480"/>
    </source>
</evidence>
<dbReference type="InterPro" id="IPR020843">
    <property type="entry name" value="ER"/>
</dbReference>
<dbReference type="GO" id="GO:0006508">
    <property type="term" value="P:proteolysis"/>
    <property type="evidence" value="ECO:0007669"/>
    <property type="project" value="InterPro"/>
</dbReference>
<dbReference type="SMART" id="SM00822">
    <property type="entry name" value="PKS_KR"/>
    <property type="match status" value="1"/>
</dbReference>
<protein>
    <recommendedName>
        <fullName evidence="1">oleoyl-[acyl-carrier-protein] hydrolase</fullName>
        <ecNumber evidence="1">3.1.2.14</ecNumber>
    </recommendedName>
</protein>